<dbReference type="KEGG" id="tvo:TVG0152070"/>
<dbReference type="EMBL" id="BA000011">
    <property type="protein sequence ID" value="BAB59288.1"/>
    <property type="molecule type" value="Genomic_DNA"/>
</dbReference>
<gene>
    <name evidence="1" type="ORF">TVG0152070</name>
</gene>
<dbReference type="AlphaFoldDB" id="Q97CF5"/>
<dbReference type="Proteomes" id="UP000001017">
    <property type="component" value="Chromosome"/>
</dbReference>
<evidence type="ECO:0000313" key="2">
    <source>
        <dbReference type="Proteomes" id="UP000001017"/>
    </source>
</evidence>
<organism evidence="1 2">
    <name type="scientific">Thermoplasma volcanium (strain ATCC 51530 / DSM 4299 / JCM 9571 / NBRC 15438 / GSS1)</name>
    <dbReference type="NCBI Taxonomy" id="273116"/>
    <lineage>
        <taxon>Archaea</taxon>
        <taxon>Methanobacteriati</taxon>
        <taxon>Thermoplasmatota</taxon>
        <taxon>Thermoplasmata</taxon>
        <taxon>Thermoplasmatales</taxon>
        <taxon>Thermoplasmataceae</taxon>
        <taxon>Thermoplasma</taxon>
    </lineage>
</organism>
<protein>
    <submittedName>
        <fullName evidence="1">TVG0152070 protein</fullName>
    </submittedName>
</protein>
<evidence type="ECO:0000313" key="1">
    <source>
        <dbReference type="EMBL" id="BAB59288.1"/>
    </source>
</evidence>
<dbReference type="PaxDb" id="273116-14324360"/>
<accession>Q97CF5</accession>
<sequence>MIACDTPPYKMQDFINYVRTLPKNKYYDIYFPLLFIDTELDRIQESVYGMEDWIYSFSKDLKWVPRRTDCPATPLYYKKIVVSTPYMVHLNRLFDKEKMILKQASWEWMKPEIRKKYGSIENFIKERRNDFKTDFGEHNTLYYDESKFCKLPRVLERFRGMKSEDIIKQKTYEINNGIFPDLL</sequence>
<keyword evidence="2" id="KW-1185">Reference proteome</keyword>
<reference evidence="1 2" key="2">
    <citation type="journal article" date="2000" name="Proc. Natl. Acad. Sci. U.S.A.">
        <title>Archaeal adaptation to higher temperatures revealed by genomic sequence of Thermoplasma volcanium.</title>
        <authorList>
            <person name="Kawashima T."/>
            <person name="Amano N."/>
            <person name="Koike H."/>
            <person name="Makino S."/>
            <person name="Higuchi S."/>
            <person name="Kawashima-Ohya Y."/>
            <person name="Watanabe K."/>
            <person name="Yamazaki M."/>
            <person name="Kanehori K."/>
            <person name="Kawamoto T."/>
            <person name="Nunoshiba T."/>
            <person name="Yamamoto Y."/>
            <person name="Aramaki H."/>
            <person name="Makino K."/>
            <person name="Suzuki M."/>
        </authorList>
    </citation>
    <scope>NUCLEOTIDE SEQUENCE [LARGE SCALE GENOMIC DNA]</scope>
    <source>
        <strain evidence="2">ATCC 51530 / DSM 4299 / JCM 9571 / NBRC 15438 / GSS1</strain>
    </source>
</reference>
<dbReference type="HOGENOM" id="CLU_1472163_0_0_2"/>
<reference evidence="1 2" key="1">
    <citation type="journal article" date="1999" name="Proc. Jpn. Acad.">
        <title>Determination of the complete genomic DNA sequence of Thermoplasma volvanium GSS1.</title>
        <authorList>
            <person name="Kawashima T."/>
            <person name="Yamamoto Y."/>
            <person name="Aramaki H."/>
            <person name="Nunoshiba T."/>
            <person name="Kawamoto T."/>
            <person name="Watanabe K."/>
            <person name="Yamazaki M."/>
            <person name="Kanehori K."/>
            <person name="Amano N."/>
            <person name="Ohya Y."/>
            <person name="Makino K."/>
            <person name="Suzuki M."/>
        </authorList>
    </citation>
    <scope>NUCLEOTIDE SEQUENCE [LARGE SCALE GENOMIC DNA]</scope>
    <source>
        <strain evidence="2">ATCC 51530 / DSM 4299 / JCM 9571 / NBRC 15438 / GSS1</strain>
    </source>
</reference>
<proteinExistence type="predicted"/>
<name>Q97CF5_THEVO</name>